<feature type="transmembrane region" description="Helical" evidence="5">
    <location>
        <begin position="137"/>
        <end position="159"/>
    </location>
</feature>
<protein>
    <recommendedName>
        <fullName evidence="8">Bile acid:sodium symporter family protein</fullName>
    </recommendedName>
</protein>
<keyword evidence="3 5" id="KW-1133">Transmembrane helix</keyword>
<dbReference type="Proteomes" id="UP001157133">
    <property type="component" value="Unassembled WGS sequence"/>
</dbReference>
<keyword evidence="7" id="KW-1185">Reference proteome</keyword>
<feature type="transmembrane region" description="Helical" evidence="5">
    <location>
        <begin position="43"/>
        <end position="65"/>
    </location>
</feature>
<feature type="transmembrane region" description="Helical" evidence="5">
    <location>
        <begin position="71"/>
        <end position="93"/>
    </location>
</feature>
<evidence type="ECO:0000256" key="2">
    <source>
        <dbReference type="ARBA" id="ARBA00022692"/>
    </source>
</evidence>
<keyword evidence="2 5" id="KW-0812">Transmembrane</keyword>
<sequence length="302" mass="32490">MGEIYVSYEYWFAAGQLILAMIGMGATLTLADFKDIAKEPRAVFIGTCIQFVLPPLIAFSFISLFDFHVGVAIGLALLAAIPGGTTSNVFTYFARGNVPLSISITGITTLGCLVFTPFVLGLLIIEHLPSDFVMPTQQIISDICFTLLLPLYVGMLILKLMPKYADTISKWCIRGALLGILFIIVGSASAGRLNLSVFGSTNVMIVCCFIITLLIGSVLLTKFLGLSKPDRIAVDVELVVRNVNLALLIKASMFPASALLLQDIGDMVLFTALLFGGIQMLIAGVIIFKSKKSSTTDMVTNN</sequence>
<evidence type="ECO:0008006" key="8">
    <source>
        <dbReference type="Google" id="ProtNLM"/>
    </source>
</evidence>
<dbReference type="RefSeq" id="WP_284208921.1">
    <property type="nucleotide sequence ID" value="NZ_BSSU01000016.1"/>
</dbReference>
<gene>
    <name evidence="6" type="ORF">theurythT_29290</name>
</gene>
<evidence type="ECO:0000313" key="7">
    <source>
        <dbReference type="Proteomes" id="UP001157133"/>
    </source>
</evidence>
<dbReference type="PANTHER" id="PTHR10361">
    <property type="entry name" value="SODIUM-BILE ACID COTRANSPORTER"/>
    <property type="match status" value="1"/>
</dbReference>
<organism evidence="6 7">
    <name type="scientific">Thalassotalea eurytherma</name>
    <dbReference type="NCBI Taxonomy" id="1144278"/>
    <lineage>
        <taxon>Bacteria</taxon>
        <taxon>Pseudomonadati</taxon>
        <taxon>Pseudomonadota</taxon>
        <taxon>Gammaproteobacteria</taxon>
        <taxon>Alteromonadales</taxon>
        <taxon>Colwelliaceae</taxon>
        <taxon>Thalassotalea</taxon>
    </lineage>
</organism>
<evidence type="ECO:0000313" key="6">
    <source>
        <dbReference type="EMBL" id="GLX83476.1"/>
    </source>
</evidence>
<comment type="caution">
    <text evidence="6">The sequence shown here is derived from an EMBL/GenBank/DDBJ whole genome shotgun (WGS) entry which is preliminary data.</text>
</comment>
<feature type="transmembrane region" description="Helical" evidence="5">
    <location>
        <begin position="267"/>
        <end position="288"/>
    </location>
</feature>
<dbReference type="PANTHER" id="PTHR10361:SF28">
    <property type="entry name" value="P3 PROTEIN-RELATED"/>
    <property type="match status" value="1"/>
</dbReference>
<evidence type="ECO:0000256" key="5">
    <source>
        <dbReference type="SAM" id="Phobius"/>
    </source>
</evidence>
<dbReference type="InterPro" id="IPR004710">
    <property type="entry name" value="Bilac:Na_transpt"/>
</dbReference>
<dbReference type="InterPro" id="IPR038770">
    <property type="entry name" value="Na+/solute_symporter_sf"/>
</dbReference>
<dbReference type="Pfam" id="PF01758">
    <property type="entry name" value="SBF"/>
    <property type="match status" value="1"/>
</dbReference>
<dbReference type="InterPro" id="IPR002657">
    <property type="entry name" value="BilAc:Na_symport/Acr3"/>
</dbReference>
<accession>A0ABQ6H9A8</accession>
<keyword evidence="4 5" id="KW-0472">Membrane</keyword>
<proteinExistence type="predicted"/>
<feature type="transmembrane region" description="Helical" evidence="5">
    <location>
        <begin position="238"/>
        <end position="261"/>
    </location>
</feature>
<name>A0ABQ6H9A8_9GAMM</name>
<dbReference type="EMBL" id="BSSU01000016">
    <property type="protein sequence ID" value="GLX83476.1"/>
    <property type="molecule type" value="Genomic_DNA"/>
</dbReference>
<comment type="subcellular location">
    <subcellularLocation>
        <location evidence="1">Membrane</location>
        <topology evidence="1">Multi-pass membrane protein</topology>
    </subcellularLocation>
</comment>
<feature type="transmembrane region" description="Helical" evidence="5">
    <location>
        <begin position="12"/>
        <end position="31"/>
    </location>
</feature>
<dbReference type="Gene3D" id="1.20.1530.20">
    <property type="match status" value="1"/>
</dbReference>
<reference evidence="6 7" key="1">
    <citation type="submission" date="2023-03" db="EMBL/GenBank/DDBJ databases">
        <title>Draft genome sequence of Thalassotalea eurytherma JCM 18482T.</title>
        <authorList>
            <person name="Sawabe T."/>
        </authorList>
    </citation>
    <scope>NUCLEOTIDE SEQUENCE [LARGE SCALE GENOMIC DNA]</scope>
    <source>
        <strain evidence="6 7">JCM 18482</strain>
    </source>
</reference>
<feature type="transmembrane region" description="Helical" evidence="5">
    <location>
        <begin position="100"/>
        <end position="125"/>
    </location>
</feature>
<evidence type="ECO:0000256" key="3">
    <source>
        <dbReference type="ARBA" id="ARBA00022989"/>
    </source>
</evidence>
<feature type="transmembrane region" description="Helical" evidence="5">
    <location>
        <begin position="203"/>
        <end position="226"/>
    </location>
</feature>
<evidence type="ECO:0000256" key="4">
    <source>
        <dbReference type="ARBA" id="ARBA00023136"/>
    </source>
</evidence>
<evidence type="ECO:0000256" key="1">
    <source>
        <dbReference type="ARBA" id="ARBA00004141"/>
    </source>
</evidence>
<feature type="transmembrane region" description="Helical" evidence="5">
    <location>
        <begin position="171"/>
        <end position="191"/>
    </location>
</feature>